<feature type="chain" id="PRO_5045758036" description="Superoxide dismutase [Cu-Zn]" evidence="5">
    <location>
        <begin position="30"/>
        <end position="242"/>
    </location>
</feature>
<gene>
    <name evidence="7" type="ORF">HQ605_09035</name>
</gene>
<protein>
    <recommendedName>
        <fullName evidence="3">Superoxide dismutase [Cu-Zn]</fullName>
        <ecNumber evidence="3">1.15.1.1</ecNumber>
    </recommendedName>
</protein>
<evidence type="ECO:0000256" key="3">
    <source>
        <dbReference type="RuleBase" id="RU000393"/>
    </source>
</evidence>
<dbReference type="InterPro" id="IPR001424">
    <property type="entry name" value="SOD_Cu_Zn_dom"/>
</dbReference>
<evidence type="ECO:0000313" key="8">
    <source>
        <dbReference type="Proteomes" id="UP001520140"/>
    </source>
</evidence>
<feature type="domain" description="Superoxide dismutase copper/zinc binding" evidence="6">
    <location>
        <begin position="93"/>
        <end position="239"/>
    </location>
</feature>
<keyword evidence="3" id="KW-0560">Oxidoreductase</keyword>
<evidence type="ECO:0000256" key="1">
    <source>
        <dbReference type="ARBA" id="ARBA00010457"/>
    </source>
</evidence>
<evidence type="ECO:0000259" key="6">
    <source>
        <dbReference type="Pfam" id="PF00080"/>
    </source>
</evidence>
<dbReference type="PANTHER" id="PTHR10003">
    <property type="entry name" value="SUPEROXIDE DISMUTASE CU-ZN -RELATED"/>
    <property type="match status" value="1"/>
</dbReference>
<comment type="function">
    <text evidence="2">Destroys radicals which are normally produced within the cells and which are toxic to biological systems. May play a role in favoring mycobacterial survival in phagocytes.</text>
</comment>
<keyword evidence="3" id="KW-0479">Metal-binding</keyword>
<feature type="region of interest" description="Disordered" evidence="4">
    <location>
        <begin position="27"/>
        <end position="95"/>
    </location>
</feature>
<feature type="signal peptide" evidence="5">
    <location>
        <begin position="1"/>
        <end position="29"/>
    </location>
</feature>
<keyword evidence="5" id="KW-0732">Signal</keyword>
<evidence type="ECO:0000256" key="2">
    <source>
        <dbReference type="ARBA" id="ARBA00024900"/>
    </source>
</evidence>
<comment type="caution">
    <text evidence="7">The sequence shown here is derived from an EMBL/GenBank/DDBJ whole genome shotgun (WGS) entry which is preliminary data.</text>
</comment>
<dbReference type="InterPro" id="IPR036423">
    <property type="entry name" value="SOD-like_Cu/Zn_dom_sf"/>
</dbReference>
<comment type="catalytic activity">
    <reaction evidence="3">
        <text>2 superoxide + 2 H(+) = H2O2 + O2</text>
        <dbReference type="Rhea" id="RHEA:20696"/>
        <dbReference type="ChEBI" id="CHEBI:15378"/>
        <dbReference type="ChEBI" id="CHEBI:15379"/>
        <dbReference type="ChEBI" id="CHEBI:16240"/>
        <dbReference type="ChEBI" id="CHEBI:18421"/>
        <dbReference type="EC" id="1.15.1.1"/>
    </reaction>
</comment>
<dbReference type="Pfam" id="PF00080">
    <property type="entry name" value="Sod_Cu"/>
    <property type="match status" value="1"/>
</dbReference>
<reference evidence="7 8" key="1">
    <citation type="submission" date="2020-06" db="EMBL/GenBank/DDBJ databases">
        <title>Taxonomy, biology and ecology of Rhodococcus bacteria occurring in California pistachio and other woody hosts as revealed by genome sequence analyses.</title>
        <authorList>
            <person name="Gai Y."/>
            <person name="Riely B."/>
        </authorList>
    </citation>
    <scope>NUCLEOTIDE SEQUENCE [LARGE SCALE GENOMIC DNA]</scope>
    <source>
        <strain evidence="7 8">BP-284</strain>
    </source>
</reference>
<sequence>MASWKRTTIVATPLAAVAVLALASCSANENPSDVPGTTPPVFTSSAPPADYAAEHGGESHGGESHGGEGEGGDATASADMTGDLRDPSGASVGTVSFTEEDGHLKVTVEAEGLTPGFHGLHMHQNPVCEPNSVAPTGGEPGDFLSAGGHLQVGGNTGHPASGDLTSLQAREDGTATLTTTTDAVTLDDLSGGVAVIVHAGADNFANIPTRYTLPDGAAVPDATTLATGDAGGRVACAVVEAE</sequence>
<accession>A0ABS7NSI3</accession>
<dbReference type="EC" id="1.15.1.1" evidence="3"/>
<comment type="similarity">
    <text evidence="1 3">Belongs to the Cu-Zn superoxide dismutase family.</text>
</comment>
<dbReference type="InterPro" id="IPR018152">
    <property type="entry name" value="SOD_Cu/Zn_BS"/>
</dbReference>
<dbReference type="RefSeq" id="WP_068104791.1">
    <property type="nucleotide sequence ID" value="NZ_JABUKE010000005.1"/>
</dbReference>
<evidence type="ECO:0000256" key="4">
    <source>
        <dbReference type="SAM" id="MobiDB-lite"/>
    </source>
</evidence>
<proteinExistence type="inferred from homology"/>
<dbReference type="SUPFAM" id="SSF49329">
    <property type="entry name" value="Cu,Zn superoxide dismutase-like"/>
    <property type="match status" value="1"/>
</dbReference>
<keyword evidence="8" id="KW-1185">Reference proteome</keyword>
<keyword evidence="3" id="KW-0186">Copper</keyword>
<dbReference type="PROSITE" id="PS00332">
    <property type="entry name" value="SOD_CU_ZN_2"/>
    <property type="match status" value="1"/>
</dbReference>
<dbReference type="Proteomes" id="UP001520140">
    <property type="component" value="Unassembled WGS sequence"/>
</dbReference>
<dbReference type="InterPro" id="IPR024134">
    <property type="entry name" value="SOD_Cu/Zn_/chaperone"/>
</dbReference>
<keyword evidence="3" id="KW-0862">Zinc</keyword>
<evidence type="ECO:0000313" key="7">
    <source>
        <dbReference type="EMBL" id="MBY6320964.1"/>
    </source>
</evidence>
<dbReference type="Gene3D" id="2.60.40.200">
    <property type="entry name" value="Superoxide dismutase, copper/zinc binding domain"/>
    <property type="match status" value="1"/>
</dbReference>
<feature type="compositionally biased region" description="Basic and acidic residues" evidence="4">
    <location>
        <begin position="52"/>
        <end position="68"/>
    </location>
</feature>
<comment type="cofactor">
    <cofactor evidence="3">
        <name>Cu cation</name>
        <dbReference type="ChEBI" id="CHEBI:23378"/>
    </cofactor>
    <text evidence="3">Binds 1 copper ion per subunit.</text>
</comment>
<comment type="cofactor">
    <cofactor evidence="3">
        <name>Zn(2+)</name>
        <dbReference type="ChEBI" id="CHEBI:29105"/>
    </cofactor>
    <text evidence="3">Binds 1 zinc ion per subunit.</text>
</comment>
<dbReference type="PROSITE" id="PS51257">
    <property type="entry name" value="PROKAR_LIPOPROTEIN"/>
    <property type="match status" value="1"/>
</dbReference>
<organism evidence="7 8">
    <name type="scientific">Rhodococcoides kroppenstedtii</name>
    <dbReference type="NCBI Taxonomy" id="293050"/>
    <lineage>
        <taxon>Bacteria</taxon>
        <taxon>Bacillati</taxon>
        <taxon>Actinomycetota</taxon>
        <taxon>Actinomycetes</taxon>
        <taxon>Mycobacteriales</taxon>
        <taxon>Nocardiaceae</taxon>
        <taxon>Rhodococcoides</taxon>
    </lineage>
</organism>
<dbReference type="EMBL" id="JABUKG010000008">
    <property type="protein sequence ID" value="MBY6320964.1"/>
    <property type="molecule type" value="Genomic_DNA"/>
</dbReference>
<evidence type="ECO:0000256" key="5">
    <source>
        <dbReference type="SAM" id="SignalP"/>
    </source>
</evidence>
<name>A0ABS7NSI3_9NOCA</name>
<dbReference type="NCBIfam" id="NF047631">
    <property type="entry name" value="SodCMycob"/>
    <property type="match status" value="1"/>
</dbReference>